<dbReference type="InterPro" id="IPR006664">
    <property type="entry name" value="OMP_bac"/>
</dbReference>
<feature type="chain" id="PRO_5007572956" description="OmpA-like domain-containing protein" evidence="5">
    <location>
        <begin position="21"/>
        <end position="217"/>
    </location>
</feature>
<evidence type="ECO:0000256" key="5">
    <source>
        <dbReference type="SAM" id="SignalP"/>
    </source>
</evidence>
<dbReference type="OrthoDB" id="9805566at2"/>
<sequence>MKKMILIATAAALMSAGCQTTKDNPNTAKGAGIGAAIGAVAGAVIGHQTGRRNEGALLGAAIGGGVGAMAGNRLDKQQKELEKIAETKRTEQGLITKLKSDILFDTGKADLKPAAVTNINQLAAIMKKYPENVLTIKGYTDDTGASVVNNPLSQQRAEAVRRQLVSAGVPAATATAIGMGSADPIDPAKTKEARAKNRRVEIEITVDESKIPKQATK</sequence>
<dbReference type="EMBL" id="LUKE01000001">
    <property type="protein sequence ID" value="KYG65664.1"/>
    <property type="molecule type" value="Genomic_DNA"/>
</dbReference>
<proteinExistence type="predicted"/>
<dbReference type="InterPro" id="IPR006665">
    <property type="entry name" value="OmpA-like"/>
</dbReference>
<dbReference type="CDD" id="cd07185">
    <property type="entry name" value="OmpA_C-like"/>
    <property type="match status" value="1"/>
</dbReference>
<keyword evidence="5" id="KW-0732">Signal</keyword>
<keyword evidence="8" id="KW-1185">Reference proteome</keyword>
<evidence type="ECO:0000313" key="7">
    <source>
        <dbReference type="EMBL" id="KYG65664.1"/>
    </source>
</evidence>
<comment type="caution">
    <text evidence="7">The sequence shown here is derived from an EMBL/GenBank/DDBJ whole genome shotgun (WGS) entry which is preliminary data.</text>
</comment>
<dbReference type="AlphaFoldDB" id="A0A150WMR3"/>
<dbReference type="InterPro" id="IPR036737">
    <property type="entry name" value="OmpA-like_sf"/>
</dbReference>
<evidence type="ECO:0000259" key="6">
    <source>
        <dbReference type="PROSITE" id="PS51123"/>
    </source>
</evidence>
<dbReference type="PANTHER" id="PTHR30329:SF21">
    <property type="entry name" value="LIPOPROTEIN YIAD-RELATED"/>
    <property type="match status" value="1"/>
</dbReference>
<accession>A0A150WMR3</accession>
<comment type="subcellular location">
    <subcellularLocation>
        <location evidence="1">Cell outer membrane</location>
    </subcellularLocation>
</comment>
<keyword evidence="2 4" id="KW-0472">Membrane</keyword>
<protein>
    <recommendedName>
        <fullName evidence="6">OmpA-like domain-containing protein</fullName>
    </recommendedName>
</protein>
<dbReference type="SUPFAM" id="SSF103088">
    <property type="entry name" value="OmpA-like"/>
    <property type="match status" value="1"/>
</dbReference>
<dbReference type="Pfam" id="PF00691">
    <property type="entry name" value="OmpA"/>
    <property type="match status" value="1"/>
</dbReference>
<gene>
    <name evidence="7" type="ORF">AZI86_00890</name>
</gene>
<evidence type="ECO:0000256" key="3">
    <source>
        <dbReference type="ARBA" id="ARBA00023237"/>
    </source>
</evidence>
<dbReference type="PROSITE" id="PS51257">
    <property type="entry name" value="PROKAR_LIPOPROTEIN"/>
    <property type="match status" value="1"/>
</dbReference>
<dbReference type="PANTHER" id="PTHR30329">
    <property type="entry name" value="STATOR ELEMENT OF FLAGELLAR MOTOR COMPLEX"/>
    <property type="match status" value="1"/>
</dbReference>
<dbReference type="InterPro" id="IPR039567">
    <property type="entry name" value="Gly-zipper"/>
</dbReference>
<keyword evidence="3" id="KW-0998">Cell outer membrane</keyword>
<organism evidence="7 8">
    <name type="scientific">Bdellovibrio bacteriovorus</name>
    <dbReference type="NCBI Taxonomy" id="959"/>
    <lineage>
        <taxon>Bacteria</taxon>
        <taxon>Pseudomonadati</taxon>
        <taxon>Bdellovibrionota</taxon>
        <taxon>Bdellovibrionia</taxon>
        <taxon>Bdellovibrionales</taxon>
        <taxon>Pseudobdellovibrionaceae</taxon>
        <taxon>Bdellovibrio</taxon>
    </lineage>
</organism>
<dbReference type="GO" id="GO:0009279">
    <property type="term" value="C:cell outer membrane"/>
    <property type="evidence" value="ECO:0007669"/>
    <property type="project" value="UniProtKB-SubCell"/>
</dbReference>
<name>A0A150WMR3_BDEBC</name>
<dbReference type="PROSITE" id="PS51123">
    <property type="entry name" value="OMPA_2"/>
    <property type="match status" value="1"/>
</dbReference>
<dbReference type="Gene3D" id="3.30.1330.60">
    <property type="entry name" value="OmpA-like domain"/>
    <property type="match status" value="1"/>
</dbReference>
<dbReference type="Pfam" id="PF13488">
    <property type="entry name" value="Gly-zipper_Omp"/>
    <property type="match status" value="1"/>
</dbReference>
<dbReference type="Proteomes" id="UP000075320">
    <property type="component" value="Unassembled WGS sequence"/>
</dbReference>
<dbReference type="PRINTS" id="PR01021">
    <property type="entry name" value="OMPADOMAIN"/>
</dbReference>
<evidence type="ECO:0000313" key="8">
    <source>
        <dbReference type="Proteomes" id="UP000075320"/>
    </source>
</evidence>
<dbReference type="RefSeq" id="WP_061833208.1">
    <property type="nucleotide sequence ID" value="NZ_LUKE01000001.1"/>
</dbReference>
<dbReference type="InterPro" id="IPR050330">
    <property type="entry name" value="Bact_OuterMem_StrucFunc"/>
</dbReference>
<feature type="signal peptide" evidence="5">
    <location>
        <begin position="1"/>
        <end position="20"/>
    </location>
</feature>
<reference evidence="7 8" key="1">
    <citation type="submission" date="2016-03" db="EMBL/GenBank/DDBJ databases">
        <authorList>
            <person name="Ploux O."/>
        </authorList>
    </citation>
    <scope>NUCLEOTIDE SEQUENCE [LARGE SCALE GENOMIC DNA]</scope>
    <source>
        <strain evidence="7 8">R0</strain>
    </source>
</reference>
<evidence type="ECO:0000256" key="1">
    <source>
        <dbReference type="ARBA" id="ARBA00004442"/>
    </source>
</evidence>
<feature type="domain" description="OmpA-like" evidence="6">
    <location>
        <begin position="91"/>
        <end position="208"/>
    </location>
</feature>
<evidence type="ECO:0000256" key="4">
    <source>
        <dbReference type="PROSITE-ProRule" id="PRU00473"/>
    </source>
</evidence>
<evidence type="ECO:0000256" key="2">
    <source>
        <dbReference type="ARBA" id="ARBA00023136"/>
    </source>
</evidence>